<dbReference type="PANTHER" id="PTHR11533:SF174">
    <property type="entry name" value="PUROMYCIN-SENSITIVE AMINOPEPTIDASE-RELATED"/>
    <property type="match status" value="1"/>
</dbReference>
<dbReference type="InterPro" id="IPR024571">
    <property type="entry name" value="ERAP1-like_C_dom"/>
</dbReference>
<dbReference type="GO" id="GO:0042277">
    <property type="term" value="F:peptide binding"/>
    <property type="evidence" value="ECO:0007669"/>
    <property type="project" value="TreeGrafter"/>
</dbReference>
<dbReference type="OrthoDB" id="139771at2157"/>
<dbReference type="RefSeq" id="WP_015232673.1">
    <property type="nucleotide sequence ID" value="NC_019791.1"/>
</dbReference>
<dbReference type="PANTHER" id="PTHR11533">
    <property type="entry name" value="PROTEASE M1 ZINC METALLOPROTEASE"/>
    <property type="match status" value="1"/>
</dbReference>
<dbReference type="Pfam" id="PF11838">
    <property type="entry name" value="ERAP1_C"/>
    <property type="match status" value="1"/>
</dbReference>
<dbReference type="CDD" id="cd09601">
    <property type="entry name" value="M1_APN-Q_like"/>
    <property type="match status" value="1"/>
</dbReference>
<dbReference type="GO" id="GO:0016020">
    <property type="term" value="C:membrane"/>
    <property type="evidence" value="ECO:0007669"/>
    <property type="project" value="TreeGrafter"/>
</dbReference>
<dbReference type="InterPro" id="IPR001930">
    <property type="entry name" value="Peptidase_M1"/>
</dbReference>
<dbReference type="eggNOG" id="arCOG02969">
    <property type="taxonomic scope" value="Archaea"/>
</dbReference>
<proteinExistence type="inferred from homology"/>
<evidence type="ECO:0000256" key="8">
    <source>
        <dbReference type="PIRSR" id="PIRSR634016-1"/>
    </source>
</evidence>
<evidence type="ECO:0000256" key="4">
    <source>
        <dbReference type="ARBA" id="ARBA00022723"/>
    </source>
</evidence>
<feature type="binding site" evidence="9">
    <location>
        <position position="294"/>
    </location>
    <ligand>
        <name>Zn(2+)</name>
        <dbReference type="ChEBI" id="CHEBI:29105"/>
        <note>catalytic</note>
    </ligand>
</feature>
<dbReference type="GO" id="GO:0006508">
    <property type="term" value="P:proteolysis"/>
    <property type="evidence" value="ECO:0007669"/>
    <property type="project" value="UniProtKB-KW"/>
</dbReference>
<dbReference type="InterPro" id="IPR045357">
    <property type="entry name" value="Aminopeptidase_N-like_N"/>
</dbReference>
<dbReference type="GO" id="GO:0008270">
    <property type="term" value="F:zinc ion binding"/>
    <property type="evidence" value="ECO:0007669"/>
    <property type="project" value="UniProtKB-UniRule"/>
</dbReference>
<dbReference type="Pfam" id="PF01433">
    <property type="entry name" value="Peptidase_M1"/>
    <property type="match status" value="1"/>
</dbReference>
<dbReference type="InterPro" id="IPR034016">
    <property type="entry name" value="M1_APN-typ"/>
</dbReference>
<dbReference type="InterPro" id="IPR014782">
    <property type="entry name" value="Peptidase_M1_dom"/>
</dbReference>
<evidence type="ECO:0000256" key="2">
    <source>
        <dbReference type="ARBA" id="ARBA00022438"/>
    </source>
</evidence>
<evidence type="ECO:0000256" key="7">
    <source>
        <dbReference type="ARBA" id="ARBA00023049"/>
    </source>
</evidence>
<dbReference type="KEGG" id="clg:Calag_1054"/>
<keyword evidence="5 11" id="KW-0378">Hydrolase</keyword>
<dbReference type="Gene3D" id="2.60.40.1730">
    <property type="entry name" value="tricorn interacting facor f3 domain"/>
    <property type="match status" value="1"/>
</dbReference>
<feature type="domain" description="Peptidase M1 membrane alanine aminopeptidase" evidence="12">
    <location>
        <begin position="204"/>
        <end position="415"/>
    </location>
</feature>
<keyword evidence="2 11" id="KW-0031">Aminopeptidase</keyword>
<sequence length="775" mass="89790">MSYIQGLDIERYDIFMDFNEAKYEGVEKIELTTDSQVVLDAVGLKIKYVKANGKSVEFKQTENSLIVNTGPFNGILEIGFEGEAVERLVGIYKANYDNKNYVISTQFESVHARKMIPCVDNPNYKAVFKLKIRVSKDLDVISNMPIEKIEFDGNKKIVSFYETPRMSTYLLYLGIGKWEQLSKGKIIVATVPGKSNNGEFSIWVAKKSIEFYERYFEIPYMIPKMHLIAVPEFAFGAMENWGAITFRESALLAPKDSDLGQLKRVAEVVAHEIAHQWFGDLVTMKWWDDLWLNESFATFMSYKAVDSFMPNMNMWDDFLINETSGAMVRDSLSTTHPIHVDVKSPEEIEGIFDDISYGKGASILRMIEYFLGESFRKGLNNYLNHFKYSNAKAADLWDSLQTTTSYPVRSIMDSWIMQSGYPYVKVDFDKDHIILEQKRFTLANNLEDLSYIIPISMNVNGKRQDILMTEKKISINIDNLRSLKLNLDRAGFYRVYYNIDKNLIEDMNPKEKWGLINDYYNFLLSGLSNKDEYLELIKRNYNEESYLPVNEISSQLFTLSLINKKLFKDVAISYNKDQYNRQNRKVDPNYKYLAGLIARRLSILDKGFAQELSNMFGKEVEPDLREAVYTSYAIISNDFETLSKRYLSENLDSEKLKFLRSMMFMSDPSIVKRSLEWAENNVKIQDLLYLNNAAMNENAKDVWWEWFKSKGFNILYKAFEGTAILGRNLTYVIPIIGINREKEVEEFFSNSPLSNDAGIRSGLELLRVYSRISKL</sequence>
<gene>
    <name evidence="15" type="ordered locus">Calag_1054</name>
</gene>
<evidence type="ECO:0000256" key="3">
    <source>
        <dbReference type="ARBA" id="ARBA00022670"/>
    </source>
</evidence>
<organism evidence="15 16">
    <name type="scientific">Caldisphaera lagunensis (strain DSM 15908 / JCM 11604 / ANMR 0165 / IC-154)</name>
    <dbReference type="NCBI Taxonomy" id="1056495"/>
    <lineage>
        <taxon>Archaea</taxon>
        <taxon>Thermoproteota</taxon>
        <taxon>Thermoprotei</taxon>
        <taxon>Acidilobales</taxon>
        <taxon>Caldisphaeraceae</taxon>
        <taxon>Caldisphaera</taxon>
    </lineage>
</organism>
<dbReference type="PRINTS" id="PR00756">
    <property type="entry name" value="ALADIPTASE"/>
</dbReference>
<evidence type="ECO:0000256" key="5">
    <source>
        <dbReference type="ARBA" id="ARBA00022801"/>
    </source>
</evidence>
<evidence type="ECO:0000256" key="9">
    <source>
        <dbReference type="PIRSR" id="PIRSR634016-3"/>
    </source>
</evidence>
<dbReference type="GeneID" id="14212314"/>
<dbReference type="InterPro" id="IPR027268">
    <property type="entry name" value="Peptidase_M4/M1_CTD_sf"/>
</dbReference>
<feature type="domain" description="ERAP1-like C-terminal" evidence="13">
    <location>
        <begin position="483"/>
        <end position="755"/>
    </location>
</feature>
<dbReference type="Proteomes" id="UP000010469">
    <property type="component" value="Chromosome"/>
</dbReference>
<feature type="binding site" evidence="9">
    <location>
        <position position="275"/>
    </location>
    <ligand>
        <name>Zn(2+)</name>
        <dbReference type="ChEBI" id="CHEBI:29105"/>
        <note>catalytic</note>
    </ligand>
</feature>
<protein>
    <recommendedName>
        <fullName evidence="11">Aminopeptidase</fullName>
        <ecNumber evidence="11">3.4.11.-</ecNumber>
    </recommendedName>
</protein>
<evidence type="ECO:0000313" key="15">
    <source>
        <dbReference type="EMBL" id="AFZ70776.1"/>
    </source>
</evidence>
<feature type="active site" description="Proton acceptor" evidence="8">
    <location>
        <position position="272"/>
    </location>
</feature>
<dbReference type="InParanoid" id="L0AA86"/>
<keyword evidence="4 9" id="KW-0479">Metal-binding</keyword>
<dbReference type="FunCoup" id="L0AA86">
    <property type="interactions" value="106"/>
</dbReference>
<reference evidence="16" key="1">
    <citation type="submission" date="2012-03" db="EMBL/GenBank/DDBJ databases">
        <title>Complete genome of Caldisphaera lagunensis DSM 15908.</title>
        <authorList>
            <person name="Lucas S."/>
            <person name="Copeland A."/>
            <person name="Lapidus A."/>
            <person name="Glavina del Rio T."/>
            <person name="Dalin E."/>
            <person name="Tice H."/>
            <person name="Bruce D."/>
            <person name="Goodwin L."/>
            <person name="Pitluck S."/>
            <person name="Peters L."/>
            <person name="Mikhailova N."/>
            <person name="Teshima H."/>
            <person name="Kyrpides N."/>
            <person name="Mavromatis K."/>
            <person name="Ivanova N."/>
            <person name="Brettin T."/>
            <person name="Detter J.C."/>
            <person name="Han C."/>
            <person name="Larimer F."/>
            <person name="Land M."/>
            <person name="Hauser L."/>
            <person name="Markowitz V."/>
            <person name="Cheng J.-F."/>
            <person name="Hugenholtz P."/>
            <person name="Woyke T."/>
            <person name="Wu D."/>
            <person name="Spring S."/>
            <person name="Schroeder M."/>
            <person name="Brambilla E."/>
            <person name="Klenk H.-P."/>
            <person name="Eisen J.A."/>
        </authorList>
    </citation>
    <scope>NUCLEOTIDE SEQUENCE [LARGE SCALE GENOMIC DNA]</scope>
    <source>
        <strain evidence="16">DSM 15908 / JCM 11604 / IC-154</strain>
    </source>
</reference>
<dbReference type="EMBL" id="CP003378">
    <property type="protein sequence ID" value="AFZ70776.1"/>
    <property type="molecule type" value="Genomic_DNA"/>
</dbReference>
<dbReference type="GO" id="GO:0070006">
    <property type="term" value="F:metalloaminopeptidase activity"/>
    <property type="evidence" value="ECO:0007669"/>
    <property type="project" value="TreeGrafter"/>
</dbReference>
<keyword evidence="6 9" id="KW-0862">Zinc</keyword>
<evidence type="ECO:0000259" key="14">
    <source>
        <dbReference type="Pfam" id="PF17900"/>
    </source>
</evidence>
<dbReference type="InterPro" id="IPR050344">
    <property type="entry name" value="Peptidase_M1_aminopeptidases"/>
</dbReference>
<dbReference type="Gene3D" id="2.60.40.1910">
    <property type="match status" value="1"/>
</dbReference>
<dbReference type="MEROPS" id="M01.020"/>
<dbReference type="InterPro" id="IPR042097">
    <property type="entry name" value="Aminopeptidase_N-like_N_sf"/>
</dbReference>
<evidence type="ECO:0000256" key="11">
    <source>
        <dbReference type="RuleBase" id="RU364040"/>
    </source>
</evidence>
<accession>L0AA86</accession>
<dbReference type="Pfam" id="PF17900">
    <property type="entry name" value="Peptidase_M1_N"/>
    <property type="match status" value="1"/>
</dbReference>
<evidence type="ECO:0000256" key="10">
    <source>
        <dbReference type="PIRSR" id="PIRSR634016-4"/>
    </source>
</evidence>
<dbReference type="HOGENOM" id="CLU_003705_0_3_2"/>
<evidence type="ECO:0000313" key="16">
    <source>
        <dbReference type="Proteomes" id="UP000010469"/>
    </source>
</evidence>
<dbReference type="GO" id="GO:0043171">
    <property type="term" value="P:peptide catabolic process"/>
    <property type="evidence" value="ECO:0007669"/>
    <property type="project" value="TreeGrafter"/>
</dbReference>
<evidence type="ECO:0000256" key="1">
    <source>
        <dbReference type="ARBA" id="ARBA00010136"/>
    </source>
</evidence>
<feature type="site" description="Transition state stabilizer" evidence="10">
    <location>
        <position position="357"/>
    </location>
</feature>
<dbReference type="FunFam" id="1.10.390.10:FF:000006">
    <property type="entry name" value="Puromycin-sensitive aminopeptidase"/>
    <property type="match status" value="1"/>
</dbReference>
<dbReference type="Gene3D" id="1.10.390.10">
    <property type="entry name" value="Neutral Protease Domain 2"/>
    <property type="match status" value="1"/>
</dbReference>
<feature type="binding site" evidence="9">
    <location>
        <position position="271"/>
    </location>
    <ligand>
        <name>Zn(2+)</name>
        <dbReference type="ChEBI" id="CHEBI:29105"/>
        <note>catalytic</note>
    </ligand>
</feature>
<comment type="similarity">
    <text evidence="1 11">Belongs to the peptidase M1 family.</text>
</comment>
<evidence type="ECO:0000259" key="13">
    <source>
        <dbReference type="Pfam" id="PF11838"/>
    </source>
</evidence>
<keyword evidence="16" id="KW-1185">Reference proteome</keyword>
<dbReference type="GO" id="GO:0005737">
    <property type="term" value="C:cytoplasm"/>
    <property type="evidence" value="ECO:0007669"/>
    <property type="project" value="TreeGrafter"/>
</dbReference>
<dbReference type="SUPFAM" id="SSF63737">
    <property type="entry name" value="Leukotriene A4 hydrolase N-terminal domain"/>
    <property type="match status" value="1"/>
</dbReference>
<comment type="cofactor">
    <cofactor evidence="9 11">
        <name>Zn(2+)</name>
        <dbReference type="ChEBI" id="CHEBI:29105"/>
    </cofactor>
    <text evidence="9 11">Binds 1 zinc ion per subunit.</text>
</comment>
<dbReference type="SUPFAM" id="SSF55486">
    <property type="entry name" value="Metalloproteases ('zincins'), catalytic domain"/>
    <property type="match status" value="1"/>
</dbReference>
<keyword evidence="3 11" id="KW-0645">Protease</keyword>
<dbReference type="EC" id="3.4.11.-" evidence="11"/>
<dbReference type="STRING" id="1056495.Calag_1054"/>
<name>L0AA86_CALLD</name>
<evidence type="ECO:0000259" key="12">
    <source>
        <dbReference type="Pfam" id="PF01433"/>
    </source>
</evidence>
<dbReference type="Gene3D" id="1.25.50.20">
    <property type="match status" value="1"/>
</dbReference>
<dbReference type="AlphaFoldDB" id="L0AA86"/>
<evidence type="ECO:0000256" key="6">
    <source>
        <dbReference type="ARBA" id="ARBA00022833"/>
    </source>
</evidence>
<dbReference type="GO" id="GO:0005615">
    <property type="term" value="C:extracellular space"/>
    <property type="evidence" value="ECO:0007669"/>
    <property type="project" value="TreeGrafter"/>
</dbReference>
<keyword evidence="7 11" id="KW-0482">Metalloprotease</keyword>
<feature type="domain" description="Aminopeptidase N-like N-terminal" evidence="14">
    <location>
        <begin position="12"/>
        <end position="170"/>
    </location>
</feature>